<sequence length="64" mass="7275">MSLSKAELIKMLQEDKSPDDTPIQVCLACTNNDENVISLSVTHIRYSKNFGCLFIEGTYEEDEF</sequence>
<dbReference type="RefSeq" id="YP_009149160.1">
    <property type="nucleotide sequence ID" value="NC_027352.1"/>
</dbReference>
<evidence type="ECO:0000313" key="1">
    <source>
        <dbReference type="EMBL" id="AID17834.1"/>
    </source>
</evidence>
<proteinExistence type="predicted"/>
<name>A0A0E3DEX6_9CAUD</name>
<dbReference type="EMBL" id="KJ676859">
    <property type="protein sequence ID" value="AID17834.1"/>
    <property type="molecule type" value="Genomic_DNA"/>
</dbReference>
<dbReference type="OrthoDB" id="25239at10239"/>
<evidence type="ECO:0000313" key="2">
    <source>
        <dbReference type="Proteomes" id="UP000033000"/>
    </source>
</evidence>
<organism evidence="1 2">
    <name type="scientific">Bacillus phage JBP901</name>
    <dbReference type="NCBI Taxonomy" id="1498212"/>
    <lineage>
        <taxon>Viruses</taxon>
        <taxon>Duplodnaviria</taxon>
        <taxon>Heunggongvirae</taxon>
        <taxon>Uroviricota</taxon>
        <taxon>Caudoviricetes</taxon>
        <taxon>Herelleviridae</taxon>
        <taxon>Bastillevirinae</taxon>
        <taxon>Caeruleovirus</taxon>
        <taxon>Caeruleovirus JBP901</taxon>
    </lineage>
</organism>
<protein>
    <submittedName>
        <fullName evidence="1">Uncharacterized protein</fullName>
    </submittedName>
</protein>
<dbReference type="GeneID" id="24723101"/>
<accession>A0A0E3DEX6</accession>
<keyword evidence="2" id="KW-1185">Reference proteome</keyword>
<dbReference type="Proteomes" id="UP000033000">
    <property type="component" value="Segment"/>
</dbReference>
<dbReference type="KEGG" id="vg:24723101"/>
<reference evidence="1 2" key="1">
    <citation type="journal article" date="2015" name="Arch. Virol.">
        <title>Complete genome sequence and phylogenetic position of the Bacillus cereus group phage JBP901.</title>
        <authorList>
            <person name="Asare P.T."/>
            <person name="Ryu S."/>
            <person name="Kim K.P."/>
        </authorList>
    </citation>
    <scope>NUCLEOTIDE SEQUENCE [LARGE SCALE GENOMIC DNA]</scope>
</reference>
<gene>
    <name evidence="1" type="ORF">JBP901_gp122</name>
</gene>